<accession>A0A371PQE6</accession>
<sequence>MARDPMYDLEKELPFRVLTAEGWAHWKRWGYVIVRDVVPQEKVERLAATLWEFTGLDPHDEEAWYRPDAENHAMRDVAGSGMVEIYQHQHLWDIRQEPRLYDAFVDIWDREDLWVTLDRANLNPPNRRNRRFTGFIHWDIDTSVDPLPFGVQGVVSLVDTDPEMGGTQAYPEMFRGFDEWVAKQPVDRDPWRPDTAGMGEPTPLPTNAGDLLVFNSLLAHGVRENTSQHRVRLAQYVSMFPADESNTALVQERITSWREKTAPKNPAFPGDPRGREKQDPVAVLTPLGERLLGLRSWRNSAVSAPC</sequence>
<dbReference type="AlphaFoldDB" id="A0A371PQE6"/>
<dbReference type="OrthoDB" id="1157001at2"/>
<keyword evidence="1" id="KW-0560">Oxidoreductase</keyword>
<dbReference type="PANTHER" id="PTHR31630:SF6">
    <property type="entry name" value="PHYTANOYL-COA DIOXYGENASE-RELATED"/>
    <property type="match status" value="1"/>
</dbReference>
<dbReference type="PANTHER" id="PTHR31630">
    <property type="entry name" value="PHYTANOYL-COA DIOXYGENASE-RELATED-RELATED"/>
    <property type="match status" value="1"/>
</dbReference>
<keyword evidence="2" id="KW-1185">Reference proteome</keyword>
<dbReference type="EMBL" id="QUAC01000477">
    <property type="protein sequence ID" value="REK84707.1"/>
    <property type="molecule type" value="Genomic_DNA"/>
</dbReference>
<organism evidence="1 2">
    <name type="scientific">Streptomyces inhibens</name>
    <dbReference type="NCBI Taxonomy" id="2293571"/>
    <lineage>
        <taxon>Bacteria</taxon>
        <taxon>Bacillati</taxon>
        <taxon>Actinomycetota</taxon>
        <taxon>Actinomycetes</taxon>
        <taxon>Kitasatosporales</taxon>
        <taxon>Streptomycetaceae</taxon>
        <taxon>Streptomyces</taxon>
    </lineage>
</organism>
<dbReference type="Gene3D" id="2.60.120.620">
    <property type="entry name" value="q2cbj1_9rhob like domain"/>
    <property type="match status" value="1"/>
</dbReference>
<dbReference type="Pfam" id="PF05721">
    <property type="entry name" value="PhyH"/>
    <property type="match status" value="1"/>
</dbReference>
<comment type="caution">
    <text evidence="1">The sequence shown here is derived from an EMBL/GenBank/DDBJ whole genome shotgun (WGS) entry which is preliminary data.</text>
</comment>
<dbReference type="SUPFAM" id="SSF51197">
    <property type="entry name" value="Clavaminate synthase-like"/>
    <property type="match status" value="1"/>
</dbReference>
<gene>
    <name evidence="1" type="ORF">DY245_41725</name>
</gene>
<dbReference type="RefSeq" id="WP_128512320.1">
    <property type="nucleotide sequence ID" value="NZ_QUAC01000477.1"/>
</dbReference>
<reference evidence="1 2" key="1">
    <citation type="submission" date="2018-08" db="EMBL/GenBank/DDBJ databases">
        <title>Streptomyces NEAU-D10 sp. nov., a novel Actinomycete isolated from soil.</title>
        <authorList>
            <person name="Jin L."/>
        </authorList>
    </citation>
    <scope>NUCLEOTIDE SEQUENCE [LARGE SCALE GENOMIC DNA]</scope>
    <source>
        <strain evidence="1 2">NEAU-D10</strain>
    </source>
</reference>
<name>A0A371PQE6_STRIH</name>
<proteinExistence type="predicted"/>
<dbReference type="Proteomes" id="UP000262477">
    <property type="component" value="Unassembled WGS sequence"/>
</dbReference>
<dbReference type="GO" id="GO:0016706">
    <property type="term" value="F:2-oxoglutarate-dependent dioxygenase activity"/>
    <property type="evidence" value="ECO:0007669"/>
    <property type="project" value="UniProtKB-ARBA"/>
</dbReference>
<evidence type="ECO:0000313" key="2">
    <source>
        <dbReference type="Proteomes" id="UP000262477"/>
    </source>
</evidence>
<dbReference type="InterPro" id="IPR008775">
    <property type="entry name" value="Phytyl_CoA_dOase-like"/>
</dbReference>
<evidence type="ECO:0000313" key="1">
    <source>
        <dbReference type="EMBL" id="REK84707.1"/>
    </source>
</evidence>
<keyword evidence="1" id="KW-0223">Dioxygenase</keyword>
<protein>
    <submittedName>
        <fullName evidence="1">Phytanoyl-CoA dioxygenase</fullName>
    </submittedName>
</protein>